<proteinExistence type="predicted"/>
<evidence type="ECO:0000313" key="2">
    <source>
        <dbReference type="EMBL" id="MFC4625838.1"/>
    </source>
</evidence>
<dbReference type="Pfam" id="PF10636">
    <property type="entry name" value="hemP"/>
    <property type="match status" value="1"/>
</dbReference>
<feature type="region of interest" description="Disordered" evidence="1">
    <location>
        <begin position="1"/>
        <end position="42"/>
    </location>
</feature>
<dbReference type="Gene3D" id="2.10.70.10">
    <property type="entry name" value="Complement Module, domain 1"/>
    <property type="match status" value="1"/>
</dbReference>
<reference evidence="3" key="1">
    <citation type="journal article" date="2019" name="Int. J. Syst. Evol. Microbiol.">
        <title>The Global Catalogue of Microorganisms (GCM) 10K type strain sequencing project: providing services to taxonomists for standard genome sequencing and annotation.</title>
        <authorList>
            <consortium name="The Broad Institute Genomics Platform"/>
            <consortium name="The Broad Institute Genome Sequencing Center for Infectious Disease"/>
            <person name="Wu L."/>
            <person name="Ma J."/>
        </authorList>
    </citation>
    <scope>NUCLEOTIDE SEQUENCE [LARGE SCALE GENOMIC DNA]</scope>
    <source>
        <strain evidence="3">CGMCC 1.15731</strain>
    </source>
</reference>
<feature type="compositionally biased region" description="Basic and acidic residues" evidence="1">
    <location>
        <begin position="1"/>
        <end position="22"/>
    </location>
</feature>
<dbReference type="EMBL" id="JBHSEL010000114">
    <property type="protein sequence ID" value="MFC4625838.1"/>
    <property type="molecule type" value="Genomic_DNA"/>
</dbReference>
<dbReference type="InterPro" id="IPR019600">
    <property type="entry name" value="Hemin_uptake_protein_HemP"/>
</dbReference>
<organism evidence="2 3">
    <name type="scientific">Daeguia caeni</name>
    <dbReference type="NCBI Taxonomy" id="439612"/>
    <lineage>
        <taxon>Bacteria</taxon>
        <taxon>Pseudomonadati</taxon>
        <taxon>Pseudomonadota</taxon>
        <taxon>Alphaproteobacteria</taxon>
        <taxon>Hyphomicrobiales</taxon>
        <taxon>Brucellaceae</taxon>
        <taxon>Daeguia</taxon>
    </lineage>
</organism>
<evidence type="ECO:0000256" key="1">
    <source>
        <dbReference type="SAM" id="MobiDB-lite"/>
    </source>
</evidence>
<keyword evidence="3" id="KW-1185">Reference proteome</keyword>
<sequence length="83" mass="9233">MNRRIHIDMQVRLPRDKNERGADGQSSSSAGTHVGPQSVQGNFQLKTYGTRELFGSAREVGIEHGGALYRLKITRQGKLILNK</sequence>
<comment type="caution">
    <text evidence="2">The sequence shown here is derived from an EMBL/GenBank/DDBJ whole genome shotgun (WGS) entry which is preliminary data.</text>
</comment>
<name>A0ABV9H5Y0_9HYPH</name>
<accession>A0ABV9H5Y0</accession>
<gene>
    <name evidence="2" type="primary">hemP</name>
    <name evidence="2" type="ORF">ACFO1V_11555</name>
</gene>
<feature type="compositionally biased region" description="Polar residues" evidence="1">
    <location>
        <begin position="24"/>
        <end position="42"/>
    </location>
</feature>
<evidence type="ECO:0000313" key="3">
    <source>
        <dbReference type="Proteomes" id="UP001596042"/>
    </source>
</evidence>
<dbReference type="Proteomes" id="UP001596042">
    <property type="component" value="Unassembled WGS sequence"/>
</dbReference>
<protein>
    <submittedName>
        <fullName evidence="2">Hemin uptake protein HemP</fullName>
    </submittedName>
</protein>
<dbReference type="RefSeq" id="WP_374833787.1">
    <property type="nucleotide sequence ID" value="NZ_JBHEEZ010000032.1"/>
</dbReference>